<organism evidence="1 2">
    <name type="scientific">Helicostylum pulchrum</name>
    <dbReference type="NCBI Taxonomy" id="562976"/>
    <lineage>
        <taxon>Eukaryota</taxon>
        <taxon>Fungi</taxon>
        <taxon>Fungi incertae sedis</taxon>
        <taxon>Mucoromycota</taxon>
        <taxon>Mucoromycotina</taxon>
        <taxon>Mucoromycetes</taxon>
        <taxon>Mucorales</taxon>
        <taxon>Mucorineae</taxon>
        <taxon>Mucoraceae</taxon>
        <taxon>Helicostylum</taxon>
    </lineage>
</organism>
<keyword evidence="2" id="KW-1185">Reference proteome</keyword>
<gene>
    <name evidence="1" type="ORF">HPULCUR_005114</name>
</gene>
<reference evidence="1 2" key="1">
    <citation type="submission" date="2024-04" db="EMBL/GenBank/DDBJ databases">
        <title>genome sequences of Mucor flavus KT1a and Helicostylum pulchrum KT1b strains isolation_sourced from the surface of a dry-aged beef.</title>
        <authorList>
            <person name="Toyotome T."/>
            <person name="Hosono M."/>
            <person name="Torimaru M."/>
            <person name="Fukuda K."/>
            <person name="Mikami N."/>
        </authorList>
    </citation>
    <scope>NUCLEOTIDE SEQUENCE [LARGE SCALE GENOMIC DNA]</scope>
    <source>
        <strain evidence="1 2">KT1b</strain>
    </source>
</reference>
<dbReference type="EMBL" id="BAABUJ010000013">
    <property type="protein sequence ID" value="GAA5799697.1"/>
    <property type="molecule type" value="Genomic_DNA"/>
</dbReference>
<accession>A0ABP9XY52</accession>
<proteinExistence type="predicted"/>
<sequence length="240" mass="27962">MSLFGMEDQNEIKAKLTEAFCEARQPEYNCDAIKTIIRKRKCHSFLKKVIEEVEKERLVDKVVKRTYLQILETMLFDEYLYLDSDRHTEADYIVKLFGPILENVFRESGCRLLCWLHLKHHIKSSQLNLQDPKRLSIPFVLCEGLEADVYTIRLLDDTWTAVEQVKDIGIPSSISEVKNGEIRDILEALSNLKEKCMDVAKVSSGSQRRRTSMRKIYNKQSSAAKLLIQSVWKDPFKDEE</sequence>
<comment type="caution">
    <text evidence="1">The sequence shown here is derived from an EMBL/GenBank/DDBJ whole genome shotgun (WGS) entry which is preliminary data.</text>
</comment>
<protein>
    <submittedName>
        <fullName evidence="1">Uncharacterized protein</fullName>
    </submittedName>
</protein>
<evidence type="ECO:0000313" key="2">
    <source>
        <dbReference type="Proteomes" id="UP001476247"/>
    </source>
</evidence>
<name>A0ABP9XY52_9FUNG</name>
<dbReference type="Proteomes" id="UP001476247">
    <property type="component" value="Unassembled WGS sequence"/>
</dbReference>
<evidence type="ECO:0000313" key="1">
    <source>
        <dbReference type="EMBL" id="GAA5799697.1"/>
    </source>
</evidence>